<feature type="compositionally biased region" description="Polar residues" evidence="1">
    <location>
        <begin position="93"/>
        <end position="106"/>
    </location>
</feature>
<dbReference type="SMART" id="SM00751">
    <property type="entry name" value="BSD"/>
    <property type="match status" value="1"/>
</dbReference>
<evidence type="ECO:0000259" key="2">
    <source>
        <dbReference type="PROSITE" id="PS50858"/>
    </source>
</evidence>
<dbReference type="GO" id="GO:0005737">
    <property type="term" value="C:cytoplasm"/>
    <property type="evidence" value="ECO:0007669"/>
    <property type="project" value="TreeGrafter"/>
</dbReference>
<feature type="compositionally biased region" description="Basic and acidic residues" evidence="1">
    <location>
        <begin position="80"/>
        <end position="92"/>
    </location>
</feature>
<dbReference type="PANTHER" id="PTHR16019:SF5">
    <property type="entry name" value="BSD DOMAIN-CONTAINING PROTEIN 1"/>
    <property type="match status" value="1"/>
</dbReference>
<gene>
    <name evidence="3" type="ORF">TOPH_04841</name>
</gene>
<dbReference type="InterPro" id="IPR005607">
    <property type="entry name" value="BSD_dom"/>
</dbReference>
<proteinExistence type="predicted"/>
<dbReference type="AlphaFoldDB" id="A0A0L0NA08"/>
<comment type="caution">
    <text evidence="3">The sequence shown here is derived from an EMBL/GenBank/DDBJ whole genome shotgun (WGS) entry which is preliminary data.</text>
</comment>
<dbReference type="STRING" id="1163406.A0A0L0NA08"/>
<reference evidence="3 4" key="1">
    <citation type="journal article" date="2015" name="BMC Genomics">
        <title>The genome of the truffle-parasite Tolypocladium ophioglossoides and the evolution of antifungal peptaibiotics.</title>
        <authorList>
            <person name="Quandt C.A."/>
            <person name="Bushley K.E."/>
            <person name="Spatafora J.W."/>
        </authorList>
    </citation>
    <scope>NUCLEOTIDE SEQUENCE [LARGE SCALE GENOMIC DNA]</scope>
    <source>
        <strain evidence="3 4">CBS 100239</strain>
    </source>
</reference>
<feature type="compositionally biased region" description="Polar residues" evidence="1">
    <location>
        <begin position="375"/>
        <end position="384"/>
    </location>
</feature>
<dbReference type="OrthoDB" id="73788at2759"/>
<dbReference type="InterPro" id="IPR035925">
    <property type="entry name" value="BSD_dom_sf"/>
</dbReference>
<name>A0A0L0NA08_TOLOC</name>
<evidence type="ECO:0000313" key="4">
    <source>
        <dbReference type="Proteomes" id="UP000036947"/>
    </source>
</evidence>
<dbReference type="SUPFAM" id="SSF140383">
    <property type="entry name" value="BSD domain-like"/>
    <property type="match status" value="1"/>
</dbReference>
<feature type="compositionally biased region" description="Acidic residues" evidence="1">
    <location>
        <begin position="303"/>
        <end position="317"/>
    </location>
</feature>
<organism evidence="3 4">
    <name type="scientific">Tolypocladium ophioglossoides (strain CBS 100239)</name>
    <name type="common">Snaketongue truffleclub</name>
    <name type="synonym">Elaphocordyceps ophioglossoides</name>
    <dbReference type="NCBI Taxonomy" id="1163406"/>
    <lineage>
        <taxon>Eukaryota</taxon>
        <taxon>Fungi</taxon>
        <taxon>Dikarya</taxon>
        <taxon>Ascomycota</taxon>
        <taxon>Pezizomycotina</taxon>
        <taxon>Sordariomycetes</taxon>
        <taxon>Hypocreomycetidae</taxon>
        <taxon>Hypocreales</taxon>
        <taxon>Ophiocordycipitaceae</taxon>
        <taxon>Tolypocladium</taxon>
    </lineage>
</organism>
<feature type="region of interest" description="Disordered" evidence="1">
    <location>
        <begin position="9"/>
        <end position="36"/>
    </location>
</feature>
<dbReference type="EMBL" id="LFRF01000012">
    <property type="protein sequence ID" value="KND90600.1"/>
    <property type="molecule type" value="Genomic_DNA"/>
</dbReference>
<feature type="domain" description="BSD" evidence="2">
    <location>
        <begin position="236"/>
        <end position="288"/>
    </location>
</feature>
<dbReference type="Gene3D" id="1.10.3970.10">
    <property type="entry name" value="BSD domain"/>
    <property type="match status" value="1"/>
</dbReference>
<dbReference type="PANTHER" id="PTHR16019">
    <property type="entry name" value="SYNAPSE-ASSOCIATED PROTEIN"/>
    <property type="match status" value="1"/>
</dbReference>
<dbReference type="Proteomes" id="UP000036947">
    <property type="component" value="Unassembled WGS sequence"/>
</dbReference>
<dbReference type="PROSITE" id="PS50858">
    <property type="entry name" value="BSD"/>
    <property type="match status" value="1"/>
</dbReference>
<accession>A0A0L0NA08</accession>
<dbReference type="InterPro" id="IPR051494">
    <property type="entry name" value="BSD_domain-containing"/>
</dbReference>
<feature type="region of interest" description="Disordered" evidence="1">
    <location>
        <begin position="300"/>
        <end position="398"/>
    </location>
</feature>
<feature type="compositionally biased region" description="Polar residues" evidence="1">
    <location>
        <begin position="27"/>
        <end position="36"/>
    </location>
</feature>
<feature type="compositionally biased region" description="Polar residues" evidence="1">
    <location>
        <begin position="115"/>
        <end position="136"/>
    </location>
</feature>
<protein>
    <submittedName>
        <fullName evidence="3">BSD domain-containing protein C22A12.14c</fullName>
    </submittedName>
</protein>
<feature type="compositionally biased region" description="Basic and acidic residues" evidence="1">
    <location>
        <begin position="9"/>
        <end position="25"/>
    </location>
</feature>
<dbReference type="Pfam" id="PF03909">
    <property type="entry name" value="BSD"/>
    <property type="match status" value="1"/>
</dbReference>
<evidence type="ECO:0000313" key="3">
    <source>
        <dbReference type="EMBL" id="KND90600.1"/>
    </source>
</evidence>
<feature type="compositionally biased region" description="Polar residues" evidence="1">
    <location>
        <begin position="325"/>
        <end position="343"/>
    </location>
</feature>
<keyword evidence="4" id="KW-1185">Reference proteome</keyword>
<sequence length="398" mass="43631">MDLAYDHIQEEAFAKDRGDSGDAPKPEQQSSLNNDIQDAYKALSSSAWGVKIGGFLGNVVKQGESVYTQAQKELAEVGEDASKGLTDLRESIMSRTRSLSLNTAQGEASKDGDDSQSTPTRSNAPASEDAAQQSETVLSRLRSEAAKRLKDLQKAEDAADEALLRFGGNVRDFLREAISIAPPEDSAEAGTLLFESMDAQGKRVIHASRFDAQLHVIHTSAESFAKDPSGDEFEKWTKEFDIEKKTEDISSDLAKYPDLRATMEKLVPDQVPYADFWKRYYFLRHGIETAESRRRDLLKAASAEDDVAWDDDSDDEADKDKEMSTQKTTSVASSTTLHPQSQGLLKPPSSPRKSNDGQSQADSEASYDVVGAASGKTSQAPNSPKESKKDEDSDDDWE</sequence>
<evidence type="ECO:0000256" key="1">
    <source>
        <dbReference type="SAM" id="MobiDB-lite"/>
    </source>
</evidence>
<feature type="region of interest" description="Disordered" evidence="1">
    <location>
        <begin position="75"/>
        <end position="136"/>
    </location>
</feature>